<dbReference type="InParanoid" id="A0A1V8SQ65"/>
<dbReference type="OrthoDB" id="5328412at2759"/>
<comment type="caution">
    <text evidence="2">The sequence shown here is derived from an EMBL/GenBank/DDBJ whole genome shotgun (WGS) entry which is preliminary data.</text>
</comment>
<dbReference type="InterPro" id="IPR011990">
    <property type="entry name" value="TPR-like_helical_dom_sf"/>
</dbReference>
<reference evidence="3" key="1">
    <citation type="submission" date="2017-03" db="EMBL/GenBank/DDBJ databases">
        <title>Genomes of endolithic fungi from Antarctica.</title>
        <authorList>
            <person name="Coleine C."/>
            <person name="Masonjones S."/>
            <person name="Stajich J.E."/>
        </authorList>
    </citation>
    <scope>NUCLEOTIDE SEQUENCE [LARGE SCALE GENOMIC DNA]</scope>
    <source>
        <strain evidence="3">CCFEE 5527</strain>
    </source>
</reference>
<name>A0A1V8SQ65_9PEZI</name>
<gene>
    <name evidence="2" type="ORF">B0A48_13285</name>
</gene>
<proteinExistence type="predicted"/>
<dbReference type="Proteomes" id="UP000192596">
    <property type="component" value="Unassembled WGS sequence"/>
</dbReference>
<dbReference type="EMBL" id="NAJO01000032">
    <property type="protein sequence ID" value="OQO01042.1"/>
    <property type="molecule type" value="Genomic_DNA"/>
</dbReference>
<evidence type="ECO:0000313" key="3">
    <source>
        <dbReference type="Proteomes" id="UP000192596"/>
    </source>
</evidence>
<protein>
    <submittedName>
        <fullName evidence="2">Uncharacterized protein</fullName>
    </submittedName>
</protein>
<accession>A0A1V8SQ65</accession>
<evidence type="ECO:0000313" key="2">
    <source>
        <dbReference type="EMBL" id="OQO01042.1"/>
    </source>
</evidence>
<dbReference type="AlphaFoldDB" id="A0A1V8SQ65"/>
<organism evidence="2 3">
    <name type="scientific">Cryoendolithus antarcticus</name>
    <dbReference type="NCBI Taxonomy" id="1507870"/>
    <lineage>
        <taxon>Eukaryota</taxon>
        <taxon>Fungi</taxon>
        <taxon>Dikarya</taxon>
        <taxon>Ascomycota</taxon>
        <taxon>Pezizomycotina</taxon>
        <taxon>Dothideomycetes</taxon>
        <taxon>Dothideomycetidae</taxon>
        <taxon>Cladosporiales</taxon>
        <taxon>Cladosporiaceae</taxon>
        <taxon>Cryoendolithus</taxon>
    </lineage>
</organism>
<keyword evidence="3" id="KW-1185">Reference proteome</keyword>
<feature type="region of interest" description="Disordered" evidence="1">
    <location>
        <begin position="1"/>
        <end position="28"/>
    </location>
</feature>
<dbReference type="SUPFAM" id="SSF48452">
    <property type="entry name" value="TPR-like"/>
    <property type="match status" value="1"/>
</dbReference>
<sequence length="497" mass="53741">MPNSKPKQFTRPPPKKVKAKSAEPQTADEFQEAADFEEEAGGKWRAGDPAKSARAFTRALELYERGLSKHPQNFNLAYNKARLMLELSQQPALVPHIAASLETLLHTALEDHRKVLRLDGENVDALFNTAQVLTSLAETLHGEGDEDGEKPAELLHEALEVLSACLGKQEMMFEQQRIDSEAQIEEMEDAVPIGDSTDASKGSSSGEEQTATIVAPISAGDLLDTVHASLAALTTLVAIDDSSEYDTLANMAEGLTEDKAPRYIALLPESDQGSARLSTALDRAIFFAGLTDARFSAYKIDLRAAIEQLQVFNFPGKELSAHALFAEAQARQEVVLTALDREVEAGYIDGVYCWGQLTAAQTLLSAAAGLGTDDARERKARIYELKADTEVLRYRFATMHGAGISDAIHNSAATLLSNARTFYKGAMQHGRVLGDEEIVEQSSQRAALFDALVRISHGGSATTGDQTEHGVALGGLVEDGLLDDHGAEEMYNILQSS</sequence>
<evidence type="ECO:0000256" key="1">
    <source>
        <dbReference type="SAM" id="MobiDB-lite"/>
    </source>
</evidence>
<dbReference type="Gene3D" id="1.25.40.10">
    <property type="entry name" value="Tetratricopeptide repeat domain"/>
    <property type="match status" value="1"/>
</dbReference>